<organism evidence="2 3">
    <name type="scientific">Prorocentrum cordatum</name>
    <dbReference type="NCBI Taxonomy" id="2364126"/>
    <lineage>
        <taxon>Eukaryota</taxon>
        <taxon>Sar</taxon>
        <taxon>Alveolata</taxon>
        <taxon>Dinophyceae</taxon>
        <taxon>Prorocentrales</taxon>
        <taxon>Prorocentraceae</taxon>
        <taxon>Prorocentrum</taxon>
    </lineage>
</organism>
<feature type="non-terminal residue" evidence="2">
    <location>
        <position position="1"/>
    </location>
</feature>
<accession>A0ABN9Y964</accession>
<evidence type="ECO:0000313" key="3">
    <source>
        <dbReference type="Proteomes" id="UP001189429"/>
    </source>
</evidence>
<evidence type="ECO:0000256" key="1">
    <source>
        <dbReference type="SAM" id="MobiDB-lite"/>
    </source>
</evidence>
<name>A0ABN9Y964_9DINO</name>
<protein>
    <recommendedName>
        <fullName evidence="4">Leucine zipper transcription factor-like protein 1</fullName>
    </recommendedName>
</protein>
<sequence>VFRAPACLALVATAGSDGAAVVEFARGDFKCVLCRLWKSACFKASVEPKVPSRSVREAPPWAKGKEVTAAKTRIQELESEVARLEKASASAVGGSSHAADMEVDGGGVTAPTDATAEMEKTDGCKRDQEIEEKLQTLSHRVKLGEKKVSAMRELVQSNIMDIKKLEEQVLEAEISAHMHGLEVDVEELGDLLASDGVGAEEGVTLARALATVIPWALRTAAGGGQSAAGSGLAAAEVPRAAAPVDWGKAATANADEAWEAELREGLEDIFE</sequence>
<feature type="non-terminal residue" evidence="2">
    <location>
        <position position="271"/>
    </location>
</feature>
<gene>
    <name evidence="2" type="ORF">PCOR1329_LOCUS83494</name>
</gene>
<comment type="caution">
    <text evidence="2">The sequence shown here is derived from an EMBL/GenBank/DDBJ whole genome shotgun (WGS) entry which is preliminary data.</text>
</comment>
<proteinExistence type="predicted"/>
<feature type="region of interest" description="Disordered" evidence="1">
    <location>
        <begin position="93"/>
        <end position="113"/>
    </location>
</feature>
<evidence type="ECO:0000313" key="2">
    <source>
        <dbReference type="EMBL" id="CAK0908940.1"/>
    </source>
</evidence>
<keyword evidence="3" id="KW-1185">Reference proteome</keyword>
<dbReference type="Proteomes" id="UP001189429">
    <property type="component" value="Unassembled WGS sequence"/>
</dbReference>
<evidence type="ECO:0008006" key="4">
    <source>
        <dbReference type="Google" id="ProtNLM"/>
    </source>
</evidence>
<dbReference type="EMBL" id="CAUYUJ010022103">
    <property type="protein sequence ID" value="CAK0908940.1"/>
    <property type="molecule type" value="Genomic_DNA"/>
</dbReference>
<reference evidence="2" key="1">
    <citation type="submission" date="2023-10" db="EMBL/GenBank/DDBJ databases">
        <authorList>
            <person name="Chen Y."/>
            <person name="Shah S."/>
            <person name="Dougan E. K."/>
            <person name="Thang M."/>
            <person name="Chan C."/>
        </authorList>
    </citation>
    <scope>NUCLEOTIDE SEQUENCE [LARGE SCALE GENOMIC DNA]</scope>
</reference>